<dbReference type="InterPro" id="IPR004276">
    <property type="entry name" value="GlycoTrans_28_N"/>
</dbReference>
<dbReference type="CDD" id="cd03785">
    <property type="entry name" value="GT28_MurG"/>
    <property type="match status" value="1"/>
</dbReference>
<dbReference type="RefSeq" id="WP_272776200.1">
    <property type="nucleotide sequence ID" value="NZ_JAQQLI010000007.1"/>
</dbReference>
<gene>
    <name evidence="10 14" type="primary">murG</name>
    <name evidence="14" type="ORF">PQJ73_06635</name>
</gene>
<organism evidence="14 15">
    <name type="scientific">Rhodoplanes tepidamans</name>
    <name type="common">Rhodoplanes cryptolactis</name>
    <dbReference type="NCBI Taxonomy" id="200616"/>
    <lineage>
        <taxon>Bacteria</taxon>
        <taxon>Pseudomonadati</taxon>
        <taxon>Pseudomonadota</taxon>
        <taxon>Alphaproteobacteria</taxon>
        <taxon>Hyphomicrobiales</taxon>
        <taxon>Nitrobacteraceae</taxon>
        <taxon>Rhodoplanes</taxon>
    </lineage>
</organism>
<accession>A0ABT5J6U7</accession>
<evidence type="ECO:0000256" key="2">
    <source>
        <dbReference type="ARBA" id="ARBA00022618"/>
    </source>
</evidence>
<dbReference type="InterPro" id="IPR006009">
    <property type="entry name" value="GlcNAc_MurG"/>
</dbReference>
<evidence type="ECO:0000256" key="1">
    <source>
        <dbReference type="ARBA" id="ARBA00022475"/>
    </source>
</evidence>
<keyword evidence="5 10" id="KW-0133">Cell shape</keyword>
<feature type="binding site" evidence="10">
    <location>
        <begin position="33"/>
        <end position="35"/>
    </location>
    <ligand>
        <name>UDP-N-acetyl-alpha-D-glucosamine</name>
        <dbReference type="ChEBI" id="CHEBI:57705"/>
    </ligand>
</feature>
<protein>
    <recommendedName>
        <fullName evidence="10">UDP-N-acetylglucosamine--N-acetylmuramyl-(pentapeptide) pyrophosphoryl-undecaprenol N-acetylglucosamine transferase</fullName>
        <ecNumber evidence="10">2.4.1.227</ecNumber>
    </recommendedName>
    <alternativeName>
        <fullName evidence="10">Undecaprenyl-PP-MurNAc-pentapeptide-UDPGlcNAc GlcNAc transferase</fullName>
    </alternativeName>
</protein>
<comment type="caution">
    <text evidence="10">Lacks conserved residue(s) required for the propagation of feature annotation.</text>
</comment>
<evidence type="ECO:0000256" key="4">
    <source>
        <dbReference type="ARBA" id="ARBA00022679"/>
    </source>
</evidence>
<comment type="function">
    <text evidence="10">Cell wall formation. Catalyzes the transfer of a GlcNAc subunit on undecaprenyl-pyrophosphoryl-MurNAc-pentapeptide (lipid intermediate I) to form undecaprenyl-pyrophosphoryl-MurNAc-(pentapeptide)GlcNAc (lipid intermediate II).</text>
</comment>
<feature type="binding site" evidence="10">
    <location>
        <position position="213"/>
    </location>
    <ligand>
        <name>UDP-N-acetyl-alpha-D-glucosamine</name>
        <dbReference type="ChEBI" id="CHEBI:57705"/>
    </ligand>
</feature>
<feature type="binding site" evidence="10">
    <location>
        <position position="144"/>
    </location>
    <ligand>
        <name>UDP-N-acetyl-alpha-D-glucosamine</name>
        <dbReference type="ChEBI" id="CHEBI:57705"/>
    </ligand>
</feature>
<evidence type="ECO:0000256" key="11">
    <source>
        <dbReference type="SAM" id="MobiDB-lite"/>
    </source>
</evidence>
<keyword evidence="2 10" id="KW-0132">Cell division</keyword>
<comment type="caution">
    <text evidence="14">The sequence shown here is derived from an EMBL/GenBank/DDBJ whole genome shotgun (WGS) entry which is preliminary data.</text>
</comment>
<feature type="binding site" evidence="10">
    <location>
        <position position="314"/>
    </location>
    <ligand>
        <name>UDP-N-acetyl-alpha-D-glucosamine</name>
        <dbReference type="ChEBI" id="CHEBI:57705"/>
    </ligand>
</feature>
<comment type="pathway">
    <text evidence="10">Cell wall biogenesis; peptidoglycan biosynthesis.</text>
</comment>
<evidence type="ECO:0000313" key="15">
    <source>
        <dbReference type="Proteomes" id="UP001165652"/>
    </source>
</evidence>
<dbReference type="PANTHER" id="PTHR21015">
    <property type="entry name" value="UDP-N-ACETYLGLUCOSAMINE--N-ACETYLMURAMYL-(PENTAPEPTIDE) PYROPHOSPHORYL-UNDECAPRENOL N-ACETYLGLUCOSAMINE TRANSFERASE 1"/>
    <property type="match status" value="1"/>
</dbReference>
<reference evidence="14" key="1">
    <citation type="journal article" date="2023" name="Microbiol Resour">
        <title>Genome Sequences of Rhodoplanes serenus and Two Thermotolerant Strains, Rhodoplanes tepidamans and 'Rhodoplanes cryptolactis,' Further Refine the Genus.</title>
        <authorList>
            <person name="Rayyan A.A."/>
            <person name="Kyndt J.A."/>
        </authorList>
    </citation>
    <scope>NUCLEOTIDE SEQUENCE</scope>
    <source>
        <strain evidence="14">DSM 9987</strain>
    </source>
</reference>
<keyword evidence="15" id="KW-1185">Reference proteome</keyword>
<dbReference type="HAMAP" id="MF_00033">
    <property type="entry name" value="MurG"/>
    <property type="match status" value="1"/>
</dbReference>
<evidence type="ECO:0000259" key="12">
    <source>
        <dbReference type="Pfam" id="PF03033"/>
    </source>
</evidence>
<dbReference type="Proteomes" id="UP001165652">
    <property type="component" value="Unassembled WGS sequence"/>
</dbReference>
<reference evidence="14" key="2">
    <citation type="submission" date="2023-02" db="EMBL/GenBank/DDBJ databases">
        <authorList>
            <person name="Rayyan A."/>
            <person name="Meyer T."/>
            <person name="Kyndt J.A."/>
        </authorList>
    </citation>
    <scope>NUCLEOTIDE SEQUENCE</scope>
    <source>
        <strain evidence="14">DSM 9987</strain>
    </source>
</reference>
<comment type="similarity">
    <text evidence="10">Belongs to the glycosyltransferase 28 family. MurG subfamily.</text>
</comment>
<keyword evidence="6 10" id="KW-0573">Peptidoglycan synthesis</keyword>
<evidence type="ECO:0000313" key="14">
    <source>
        <dbReference type="EMBL" id="MDC7785354.1"/>
    </source>
</evidence>
<dbReference type="PANTHER" id="PTHR21015:SF22">
    <property type="entry name" value="GLYCOSYLTRANSFERASE"/>
    <property type="match status" value="1"/>
</dbReference>
<proteinExistence type="inferred from homology"/>
<sequence>MSDPAAPPAGGPDRPPPARVEGEPLIVVAAGGTGGHLFPAEALAVALKARGCLVDLATDERAFRYGGSFPARATHVIPSATLRGRDPKAMLHTLTVLGKGIFQAFQLFGRIRPAAVVGFGGYPTLPPVLAATLRRIPTVIHEQNGVAGRANRLLAPRVTAIATGFPAIFGHDPRLAAKSTHTGNPIRPAVVEAAATPYPGPDGPFRLLVFGGSQGARIMADIVPPALELLPVVVRSRLQVVQQARDEDLYSVEEAYRRAGIAAEVKPFFRDLPARIAQSSLVIARAGASTVAELAAIGRPSILVPLPHALDQDQMANAGMLEKAGGAVRIKQAAFSPERLAAEIARLATEPGTLPKMAAAARGIGVLDAADRLAGLVLTVAGRATP</sequence>
<evidence type="ECO:0000256" key="8">
    <source>
        <dbReference type="ARBA" id="ARBA00023306"/>
    </source>
</evidence>
<comment type="subcellular location">
    <subcellularLocation>
        <location evidence="10">Cell membrane</location>
        <topology evidence="10">Peripheral membrane protein</topology>
        <orientation evidence="10">Cytoplasmic side</orientation>
    </subcellularLocation>
</comment>
<feature type="region of interest" description="Disordered" evidence="11">
    <location>
        <begin position="1"/>
        <end position="20"/>
    </location>
</feature>
<keyword evidence="8 10" id="KW-0131">Cell cycle</keyword>
<dbReference type="NCBIfam" id="TIGR01133">
    <property type="entry name" value="murG"/>
    <property type="match status" value="1"/>
</dbReference>
<feature type="domain" description="Glycosyltransferase family 28 N-terminal" evidence="12">
    <location>
        <begin position="26"/>
        <end position="162"/>
    </location>
</feature>
<feature type="binding site" evidence="10">
    <location>
        <position position="187"/>
    </location>
    <ligand>
        <name>UDP-N-acetyl-alpha-D-glucosamine</name>
        <dbReference type="ChEBI" id="CHEBI:57705"/>
    </ligand>
</feature>
<dbReference type="SUPFAM" id="SSF53756">
    <property type="entry name" value="UDP-Glycosyltransferase/glycogen phosphorylase"/>
    <property type="match status" value="1"/>
</dbReference>
<keyword evidence="1 10" id="KW-1003">Cell membrane</keyword>
<evidence type="ECO:0000256" key="3">
    <source>
        <dbReference type="ARBA" id="ARBA00022676"/>
    </source>
</evidence>
<keyword evidence="4 10" id="KW-0808">Transferase</keyword>
<dbReference type="EC" id="2.4.1.227" evidence="10"/>
<dbReference type="Pfam" id="PF04101">
    <property type="entry name" value="Glyco_tran_28_C"/>
    <property type="match status" value="1"/>
</dbReference>
<evidence type="ECO:0000256" key="5">
    <source>
        <dbReference type="ARBA" id="ARBA00022960"/>
    </source>
</evidence>
<evidence type="ECO:0000256" key="7">
    <source>
        <dbReference type="ARBA" id="ARBA00023136"/>
    </source>
</evidence>
<keyword evidence="9 10" id="KW-0961">Cell wall biogenesis/degradation</keyword>
<comment type="catalytic activity">
    <reaction evidence="10">
        <text>di-trans,octa-cis-undecaprenyl diphospho-N-acetyl-alpha-D-muramoyl-L-alanyl-D-glutamyl-meso-2,6-diaminopimeloyl-D-alanyl-D-alanine + UDP-N-acetyl-alpha-D-glucosamine = di-trans,octa-cis-undecaprenyl diphospho-[N-acetyl-alpha-D-glucosaminyl-(1-&gt;4)]-N-acetyl-alpha-D-muramoyl-L-alanyl-D-glutamyl-meso-2,6-diaminopimeloyl-D-alanyl-D-alanine + UDP + H(+)</text>
        <dbReference type="Rhea" id="RHEA:31227"/>
        <dbReference type="ChEBI" id="CHEBI:15378"/>
        <dbReference type="ChEBI" id="CHEBI:57705"/>
        <dbReference type="ChEBI" id="CHEBI:58223"/>
        <dbReference type="ChEBI" id="CHEBI:61387"/>
        <dbReference type="ChEBI" id="CHEBI:61388"/>
        <dbReference type="EC" id="2.4.1.227"/>
    </reaction>
</comment>
<dbReference type="InterPro" id="IPR007235">
    <property type="entry name" value="Glyco_trans_28_C"/>
</dbReference>
<evidence type="ECO:0000256" key="10">
    <source>
        <dbReference type="HAMAP-Rule" id="MF_00033"/>
    </source>
</evidence>
<keyword evidence="3 10" id="KW-0328">Glycosyltransferase</keyword>
<feature type="domain" description="Glycosyl transferase family 28 C-terminal" evidence="13">
    <location>
        <begin position="207"/>
        <end position="372"/>
    </location>
</feature>
<dbReference type="EMBL" id="JAQQLI010000007">
    <property type="protein sequence ID" value="MDC7785354.1"/>
    <property type="molecule type" value="Genomic_DNA"/>
</dbReference>
<dbReference type="Pfam" id="PF03033">
    <property type="entry name" value="Glyco_transf_28"/>
    <property type="match status" value="1"/>
</dbReference>
<dbReference type="GO" id="GO:0016757">
    <property type="term" value="F:glycosyltransferase activity"/>
    <property type="evidence" value="ECO:0007669"/>
    <property type="project" value="UniProtKB-KW"/>
</dbReference>
<name>A0ABT5J6U7_RHOTP</name>
<dbReference type="Gene3D" id="3.40.50.2000">
    <property type="entry name" value="Glycogen Phosphorylase B"/>
    <property type="match status" value="2"/>
</dbReference>
<evidence type="ECO:0000256" key="6">
    <source>
        <dbReference type="ARBA" id="ARBA00022984"/>
    </source>
</evidence>
<keyword evidence="7 10" id="KW-0472">Membrane</keyword>
<feature type="compositionally biased region" description="Pro residues" evidence="11">
    <location>
        <begin position="1"/>
        <end position="18"/>
    </location>
</feature>
<evidence type="ECO:0000259" key="13">
    <source>
        <dbReference type="Pfam" id="PF04101"/>
    </source>
</evidence>
<evidence type="ECO:0000256" key="9">
    <source>
        <dbReference type="ARBA" id="ARBA00023316"/>
    </source>
</evidence>